<dbReference type="AlphaFoldDB" id="A0A853C003"/>
<name>A0A853C003_9ACTN</name>
<evidence type="ECO:0000313" key="1">
    <source>
        <dbReference type="EMBL" id="NYJ00052.1"/>
    </source>
</evidence>
<evidence type="ECO:0008006" key="3">
    <source>
        <dbReference type="Google" id="ProtNLM"/>
    </source>
</evidence>
<accession>A0A853C003</accession>
<dbReference type="EMBL" id="JACCFP010000001">
    <property type="protein sequence ID" value="NYJ00052.1"/>
    <property type="molecule type" value="Genomic_DNA"/>
</dbReference>
<organism evidence="1 2">
    <name type="scientific">Nocardioides thalensis</name>
    <dbReference type="NCBI Taxonomy" id="1914755"/>
    <lineage>
        <taxon>Bacteria</taxon>
        <taxon>Bacillati</taxon>
        <taxon>Actinomycetota</taxon>
        <taxon>Actinomycetes</taxon>
        <taxon>Propionibacteriales</taxon>
        <taxon>Nocardioidaceae</taxon>
        <taxon>Nocardioides</taxon>
    </lineage>
</organism>
<comment type="caution">
    <text evidence="1">The sequence shown here is derived from an EMBL/GenBank/DDBJ whole genome shotgun (WGS) entry which is preliminary data.</text>
</comment>
<gene>
    <name evidence="1" type="ORF">HNR19_000750</name>
</gene>
<dbReference type="Proteomes" id="UP000530424">
    <property type="component" value="Unassembled WGS sequence"/>
</dbReference>
<keyword evidence="2" id="KW-1185">Reference proteome</keyword>
<sequence length="186" mass="20638">MSDDQRMARNGAEPTKAGAAGSQRWADYLDWVRSELVDGVLGLTPEQQRAALVPSGWTPIELLSHVLHMEQRWFVYGFLAEQVAEPWGDWNVDEPWHSDDSDDTRPAARWQVADEVTAEQLAGRLDAIGARTREILASYPLDAVGSTGGRFSDDPPTLEWICFHVLAEYARHAGHLDIVVELSASA</sequence>
<protein>
    <recommendedName>
        <fullName evidence="3">DinB family protein</fullName>
    </recommendedName>
</protein>
<dbReference type="Gene3D" id="1.20.120.450">
    <property type="entry name" value="dinb family like domain"/>
    <property type="match status" value="1"/>
</dbReference>
<dbReference type="RefSeq" id="WP_343047035.1">
    <property type="nucleotide sequence ID" value="NZ_JACCFP010000001.1"/>
</dbReference>
<evidence type="ECO:0000313" key="2">
    <source>
        <dbReference type="Proteomes" id="UP000530424"/>
    </source>
</evidence>
<dbReference type="Pfam" id="PF04978">
    <property type="entry name" value="MST"/>
    <property type="match status" value="1"/>
</dbReference>
<dbReference type="InterPro" id="IPR007061">
    <property type="entry name" value="MST-like"/>
</dbReference>
<dbReference type="InterPro" id="IPR034660">
    <property type="entry name" value="DinB/YfiT-like"/>
</dbReference>
<proteinExistence type="predicted"/>
<dbReference type="SUPFAM" id="SSF109854">
    <property type="entry name" value="DinB/YfiT-like putative metalloenzymes"/>
    <property type="match status" value="1"/>
</dbReference>
<reference evidence="1 2" key="1">
    <citation type="submission" date="2020-07" db="EMBL/GenBank/DDBJ databases">
        <title>Sequencing the genomes of 1000 actinobacteria strains.</title>
        <authorList>
            <person name="Klenk H.-P."/>
        </authorList>
    </citation>
    <scope>NUCLEOTIDE SEQUENCE [LARGE SCALE GENOMIC DNA]</scope>
    <source>
        <strain evidence="1 2">DSM 103833</strain>
    </source>
</reference>